<dbReference type="OrthoDB" id="9803065at2"/>
<evidence type="ECO:0000256" key="1">
    <source>
        <dbReference type="ARBA" id="ARBA00004141"/>
    </source>
</evidence>
<comment type="subcellular location">
    <subcellularLocation>
        <location evidence="1">Membrane</location>
        <topology evidence="1">Multi-pass membrane protein</topology>
    </subcellularLocation>
</comment>
<dbReference type="PANTHER" id="PTHR31272:SF4">
    <property type="entry name" value="CYTOCHROME C-TYPE BIOGENESIS PROTEIN HI_1454-RELATED"/>
    <property type="match status" value="1"/>
</dbReference>
<dbReference type="InterPro" id="IPR003834">
    <property type="entry name" value="Cyt_c_assmbl_TM_dom"/>
</dbReference>
<reference evidence="8" key="1">
    <citation type="submission" date="2016-02" db="EMBL/GenBank/DDBJ databases">
        <title>Genome sequence of Bacillus trypoxylicola KCTC 13244(T).</title>
        <authorList>
            <person name="Jeong H."/>
            <person name="Park S.-H."/>
            <person name="Choi S.-K."/>
        </authorList>
    </citation>
    <scope>NUCLEOTIDE SEQUENCE [LARGE SCALE GENOMIC DNA]</scope>
    <source>
        <strain evidence="8">KCTC 13244</strain>
    </source>
</reference>
<feature type="transmembrane region" description="Helical" evidence="6">
    <location>
        <begin position="131"/>
        <end position="153"/>
    </location>
</feature>
<evidence type="ECO:0000313" key="9">
    <source>
        <dbReference type="Proteomes" id="UP000075806"/>
    </source>
</evidence>
<protein>
    <submittedName>
        <fullName evidence="8">Cytochrome c biogenesis protein CcdA</fullName>
    </submittedName>
</protein>
<gene>
    <name evidence="8" type="ORF">AZF04_03410</name>
</gene>
<keyword evidence="9" id="KW-1185">Reference proteome</keyword>
<feature type="transmembrane region" description="Helical" evidence="6">
    <location>
        <begin position="89"/>
        <end position="111"/>
    </location>
</feature>
<evidence type="ECO:0000256" key="6">
    <source>
        <dbReference type="SAM" id="Phobius"/>
    </source>
</evidence>
<feature type="transmembrane region" description="Helical" evidence="6">
    <location>
        <begin position="206"/>
        <end position="225"/>
    </location>
</feature>
<evidence type="ECO:0000256" key="2">
    <source>
        <dbReference type="ARBA" id="ARBA00006143"/>
    </source>
</evidence>
<dbReference type="Pfam" id="PF02683">
    <property type="entry name" value="DsbD_TM"/>
    <property type="match status" value="1"/>
</dbReference>
<evidence type="ECO:0000313" key="8">
    <source>
        <dbReference type="EMBL" id="KYG31839.1"/>
    </source>
</evidence>
<dbReference type="PANTHER" id="PTHR31272">
    <property type="entry name" value="CYTOCHROME C-TYPE BIOGENESIS PROTEIN HI_1454-RELATED"/>
    <property type="match status" value="1"/>
</dbReference>
<feature type="domain" description="Cytochrome C biogenesis protein transmembrane" evidence="7">
    <location>
        <begin position="5"/>
        <end position="218"/>
    </location>
</feature>
<evidence type="ECO:0000259" key="7">
    <source>
        <dbReference type="Pfam" id="PF02683"/>
    </source>
</evidence>
<feature type="transmembrane region" description="Helical" evidence="6">
    <location>
        <begin position="50"/>
        <end position="69"/>
    </location>
</feature>
<comment type="caution">
    <text evidence="8">The sequence shown here is derived from an EMBL/GenBank/DDBJ whole genome shotgun (WGS) entry which is preliminary data.</text>
</comment>
<sequence>MVEVTIWLALLAGLASFFSPCVFPLIPAYLAQLTGSSISDNKVHASTKLILIRSLGFIAGFTIIFLLMGASSTFIGGLFLDNRLLLERLGGIVIIIFGLQMMGIISLRILLSEKRLNVKPKKKNSFMGSLLLGFVFAAAWTPCIGLTLGAILYMAMHAGMTEAVFYLFFYSLGLGIPFILVALLYSKSLDRLKKFNKWLPRIQKTGGFVMIILGILLITGQFAIISNRLAQYIPFNI</sequence>
<evidence type="ECO:0000256" key="3">
    <source>
        <dbReference type="ARBA" id="ARBA00022692"/>
    </source>
</evidence>
<keyword evidence="4 6" id="KW-1133">Transmembrane helix</keyword>
<organism evidence="8 9">
    <name type="scientific">Alkalihalobacillus trypoxylicola</name>
    <dbReference type="NCBI Taxonomy" id="519424"/>
    <lineage>
        <taxon>Bacteria</taxon>
        <taxon>Bacillati</taxon>
        <taxon>Bacillota</taxon>
        <taxon>Bacilli</taxon>
        <taxon>Bacillales</taxon>
        <taxon>Bacillaceae</taxon>
        <taxon>Alkalihalobacillus</taxon>
    </lineage>
</organism>
<dbReference type="EMBL" id="LTAO01000012">
    <property type="protein sequence ID" value="KYG31839.1"/>
    <property type="molecule type" value="Genomic_DNA"/>
</dbReference>
<keyword evidence="5 6" id="KW-0472">Membrane</keyword>
<comment type="similarity">
    <text evidence="2">Belongs to the DsbD family.</text>
</comment>
<keyword evidence="3 6" id="KW-0812">Transmembrane</keyword>
<evidence type="ECO:0000256" key="5">
    <source>
        <dbReference type="ARBA" id="ARBA00023136"/>
    </source>
</evidence>
<dbReference type="GO" id="GO:0017004">
    <property type="term" value="P:cytochrome complex assembly"/>
    <property type="evidence" value="ECO:0007669"/>
    <property type="project" value="InterPro"/>
</dbReference>
<proteinExistence type="inferred from homology"/>
<evidence type="ECO:0000256" key="4">
    <source>
        <dbReference type="ARBA" id="ARBA00022989"/>
    </source>
</evidence>
<feature type="transmembrane region" description="Helical" evidence="6">
    <location>
        <begin position="165"/>
        <end position="185"/>
    </location>
</feature>
<dbReference type="Proteomes" id="UP000075806">
    <property type="component" value="Unassembled WGS sequence"/>
</dbReference>
<dbReference type="GO" id="GO:0016020">
    <property type="term" value="C:membrane"/>
    <property type="evidence" value="ECO:0007669"/>
    <property type="project" value="UniProtKB-SubCell"/>
</dbReference>
<dbReference type="AlphaFoldDB" id="A0A162E634"/>
<accession>A0A162E634</accession>
<feature type="transmembrane region" description="Helical" evidence="6">
    <location>
        <begin position="6"/>
        <end position="30"/>
    </location>
</feature>
<dbReference type="STRING" id="519424.AZF04_03410"/>
<dbReference type="RefSeq" id="WP_045485339.1">
    <property type="nucleotide sequence ID" value="NZ_LTAO01000012.1"/>
</dbReference>
<dbReference type="InterPro" id="IPR051790">
    <property type="entry name" value="Cytochrome_c-biogenesis_DsbD"/>
</dbReference>
<name>A0A162E634_9BACI</name>